<reference evidence="7" key="1">
    <citation type="journal article" date="2022" name="Cell">
        <title>Repeat-based holocentromeres influence genome architecture and karyotype evolution.</title>
        <authorList>
            <person name="Hofstatter P.G."/>
            <person name="Thangavel G."/>
            <person name="Lux T."/>
            <person name="Neumann P."/>
            <person name="Vondrak T."/>
            <person name="Novak P."/>
            <person name="Zhang M."/>
            <person name="Costa L."/>
            <person name="Castellani M."/>
            <person name="Scott A."/>
            <person name="Toegelov H."/>
            <person name="Fuchs J."/>
            <person name="Mata-Sucre Y."/>
            <person name="Dias Y."/>
            <person name="Vanzela A.L.L."/>
            <person name="Huettel B."/>
            <person name="Almeida C.C.S."/>
            <person name="Simkova H."/>
            <person name="Souza G."/>
            <person name="Pedrosa-Harand A."/>
            <person name="Macas J."/>
            <person name="Mayer K.F.X."/>
            <person name="Houben A."/>
            <person name="Marques A."/>
        </authorList>
    </citation>
    <scope>NUCLEOTIDE SEQUENCE</scope>
    <source>
        <strain evidence="7">RhyBre1mFocal</strain>
    </source>
</reference>
<name>A0A9P9ZC43_9POAL</name>
<dbReference type="PANTHER" id="PTHR45844:SF9">
    <property type="entry name" value="OS09G0463900 PROTEIN"/>
    <property type="match status" value="1"/>
</dbReference>
<evidence type="ECO:0000256" key="1">
    <source>
        <dbReference type="ARBA" id="ARBA00005510"/>
    </source>
</evidence>
<dbReference type="AlphaFoldDB" id="A0A9P9ZC43"/>
<protein>
    <recommendedName>
        <fullName evidence="6">BHLH domain-containing protein</fullName>
    </recommendedName>
</protein>
<feature type="domain" description="BHLH" evidence="6">
    <location>
        <begin position="53"/>
        <end position="102"/>
    </location>
</feature>
<dbReference type="PROSITE" id="PS50888">
    <property type="entry name" value="BHLH"/>
    <property type="match status" value="1"/>
</dbReference>
<evidence type="ECO:0000256" key="5">
    <source>
        <dbReference type="SAM" id="MobiDB-lite"/>
    </source>
</evidence>
<organism evidence="7 8">
    <name type="scientific">Rhynchospora breviuscula</name>
    <dbReference type="NCBI Taxonomy" id="2022672"/>
    <lineage>
        <taxon>Eukaryota</taxon>
        <taxon>Viridiplantae</taxon>
        <taxon>Streptophyta</taxon>
        <taxon>Embryophyta</taxon>
        <taxon>Tracheophyta</taxon>
        <taxon>Spermatophyta</taxon>
        <taxon>Magnoliopsida</taxon>
        <taxon>Liliopsida</taxon>
        <taxon>Poales</taxon>
        <taxon>Cyperaceae</taxon>
        <taxon>Cyperoideae</taxon>
        <taxon>Rhynchosporeae</taxon>
        <taxon>Rhynchospora</taxon>
    </lineage>
</organism>
<dbReference type="GO" id="GO:0003700">
    <property type="term" value="F:DNA-binding transcription factor activity"/>
    <property type="evidence" value="ECO:0007669"/>
    <property type="project" value="InterPro"/>
</dbReference>
<dbReference type="InterPro" id="IPR011598">
    <property type="entry name" value="bHLH_dom"/>
</dbReference>
<dbReference type="SMART" id="SM00353">
    <property type="entry name" value="HLH"/>
    <property type="match status" value="1"/>
</dbReference>
<evidence type="ECO:0000313" key="8">
    <source>
        <dbReference type="Proteomes" id="UP001151287"/>
    </source>
</evidence>
<keyword evidence="8" id="KW-1185">Reference proteome</keyword>
<gene>
    <name evidence="7" type="ORF">LUZ63_016626</name>
</gene>
<keyword evidence="4" id="KW-0804">Transcription</keyword>
<dbReference type="EMBL" id="JAMQYH010000005">
    <property type="protein sequence ID" value="KAJ1685236.1"/>
    <property type="molecule type" value="Genomic_DNA"/>
</dbReference>
<evidence type="ECO:0000256" key="2">
    <source>
        <dbReference type="ARBA" id="ARBA00023015"/>
    </source>
</evidence>
<keyword evidence="2" id="KW-0805">Transcription regulation</keyword>
<proteinExistence type="inferred from homology"/>
<dbReference type="Pfam" id="PF00010">
    <property type="entry name" value="HLH"/>
    <property type="match status" value="1"/>
</dbReference>
<dbReference type="Gene3D" id="4.10.280.10">
    <property type="entry name" value="Helix-loop-helix DNA-binding domain"/>
    <property type="match status" value="1"/>
</dbReference>
<evidence type="ECO:0000256" key="3">
    <source>
        <dbReference type="ARBA" id="ARBA00023125"/>
    </source>
</evidence>
<evidence type="ECO:0000256" key="4">
    <source>
        <dbReference type="ARBA" id="ARBA00023163"/>
    </source>
</evidence>
<dbReference type="OrthoDB" id="71302at2759"/>
<dbReference type="Proteomes" id="UP001151287">
    <property type="component" value="Unassembled WGS sequence"/>
</dbReference>
<dbReference type="InterPro" id="IPR045847">
    <property type="entry name" value="AIG1-like"/>
</dbReference>
<feature type="compositionally biased region" description="Low complexity" evidence="5">
    <location>
        <begin position="1"/>
        <end position="10"/>
    </location>
</feature>
<evidence type="ECO:0000313" key="7">
    <source>
        <dbReference type="EMBL" id="KAJ1685236.1"/>
    </source>
</evidence>
<comment type="caution">
    <text evidence="7">The sequence shown here is derived from an EMBL/GenBank/DDBJ whole genome shotgun (WGS) entry which is preliminary data.</text>
</comment>
<accession>A0A9P9ZC43</accession>
<evidence type="ECO:0000259" key="6">
    <source>
        <dbReference type="PROSITE" id="PS50888"/>
    </source>
</evidence>
<dbReference type="InterPro" id="IPR036638">
    <property type="entry name" value="HLH_DNA-bd_sf"/>
</dbReference>
<dbReference type="PANTHER" id="PTHR45844">
    <property type="entry name" value="TRANSCRIPTION FACTOR BHLH30"/>
    <property type="match status" value="1"/>
</dbReference>
<dbReference type="GO" id="GO:0046983">
    <property type="term" value="F:protein dimerization activity"/>
    <property type="evidence" value="ECO:0007669"/>
    <property type="project" value="InterPro"/>
</dbReference>
<feature type="region of interest" description="Disordered" evidence="5">
    <location>
        <begin position="1"/>
        <end position="21"/>
    </location>
</feature>
<dbReference type="GO" id="GO:0003677">
    <property type="term" value="F:DNA binding"/>
    <property type="evidence" value="ECO:0007669"/>
    <property type="project" value="UniProtKB-KW"/>
</dbReference>
<dbReference type="SUPFAM" id="SSF47459">
    <property type="entry name" value="HLH, helix-loop-helix DNA-binding domain"/>
    <property type="match status" value="1"/>
</dbReference>
<sequence>MGSGSFAVSGSGSGSGSSLVLDGERGELVPAPVVRVGKKGGAKGSLLDEKAIIALRNHSEAERRRRERINSHLAVLRGMISGTEKLDKAALLAEVINHVKLLKATATEQAKGYTIPSDTDEVTILCEPQTANTTNTSFLIYASICCDDSPELYPELKQSLRNLHARVVRAEISSLSGRVKIVFVIMPERGGGNDDMGKNILVDSVQHALRSTLEKVNSSIEFMPRASLLNKRRKVSHFESSSSSS</sequence>
<comment type="similarity">
    <text evidence="1">Belongs to the bHLH protein family.</text>
</comment>
<keyword evidence="3" id="KW-0238">DNA-binding</keyword>